<dbReference type="InterPro" id="IPR006140">
    <property type="entry name" value="D-isomer_DH_NAD-bd"/>
</dbReference>
<dbReference type="Proteomes" id="UP001501508">
    <property type="component" value="Unassembled WGS sequence"/>
</dbReference>
<proteinExistence type="predicted"/>
<dbReference type="RefSeq" id="WP_345028503.1">
    <property type="nucleotide sequence ID" value="NZ_BAABEY010000020.1"/>
</dbReference>
<keyword evidence="5" id="KW-1185">Reference proteome</keyword>
<dbReference type="Pfam" id="PF02826">
    <property type="entry name" value="2-Hacid_dh_C"/>
    <property type="match status" value="1"/>
</dbReference>
<sequence length="310" mass="33470">MNVYVHTLLQQELVSHLQASLSENHHLSFRTNNSPEIPESFLSAQAILGNPPLSWFETNPPKGLLFWQLDSAGFDQYKSVGTSARVANMGDWFAWPCAETIVGGVLSLYRGLNKLALLQSKQKWIGTPLREELHLLHKKKVMVLGAGTIGLAVNSILSGFGAATTLVARSAPQASVHSREEALKVLPHSDLVINTLPGAAGKYVDAVFLQAMKAGSVYANVGRGSTTDEAELIRLLSAGYLGGAVLDVTENEPLPADSPLWGMPQVILTQHTGGGQANEDVGKANLFIENLGRFEKDEPLLHEVDLKNGY</sequence>
<dbReference type="CDD" id="cd05300">
    <property type="entry name" value="2-Hacid_dh_1"/>
    <property type="match status" value="1"/>
</dbReference>
<evidence type="ECO:0000313" key="4">
    <source>
        <dbReference type="EMBL" id="GAA4438890.1"/>
    </source>
</evidence>
<dbReference type="InterPro" id="IPR036291">
    <property type="entry name" value="NAD(P)-bd_dom_sf"/>
</dbReference>
<accession>A0ABP8LZR1</accession>
<comment type="caution">
    <text evidence="4">The sequence shown here is derived from an EMBL/GenBank/DDBJ whole genome shotgun (WGS) entry which is preliminary data.</text>
</comment>
<name>A0ABP8LZR1_9BACT</name>
<keyword evidence="1" id="KW-0560">Oxidoreductase</keyword>
<evidence type="ECO:0000256" key="1">
    <source>
        <dbReference type="ARBA" id="ARBA00023002"/>
    </source>
</evidence>
<reference evidence="5" key="1">
    <citation type="journal article" date="2019" name="Int. J. Syst. Evol. Microbiol.">
        <title>The Global Catalogue of Microorganisms (GCM) 10K type strain sequencing project: providing services to taxonomists for standard genome sequencing and annotation.</title>
        <authorList>
            <consortium name="The Broad Institute Genomics Platform"/>
            <consortium name="The Broad Institute Genome Sequencing Center for Infectious Disease"/>
            <person name="Wu L."/>
            <person name="Ma J."/>
        </authorList>
    </citation>
    <scope>NUCLEOTIDE SEQUENCE [LARGE SCALE GENOMIC DNA]</scope>
    <source>
        <strain evidence="5">JCM 31920</strain>
    </source>
</reference>
<gene>
    <name evidence="4" type="ORF">GCM10023091_20180</name>
</gene>
<dbReference type="SUPFAM" id="SSF51735">
    <property type="entry name" value="NAD(P)-binding Rossmann-fold domains"/>
    <property type="match status" value="1"/>
</dbReference>
<evidence type="ECO:0000259" key="3">
    <source>
        <dbReference type="Pfam" id="PF02826"/>
    </source>
</evidence>
<dbReference type="PANTHER" id="PTHR43333:SF1">
    <property type="entry name" value="D-ISOMER SPECIFIC 2-HYDROXYACID DEHYDROGENASE NAD-BINDING DOMAIN-CONTAINING PROTEIN"/>
    <property type="match status" value="1"/>
</dbReference>
<dbReference type="EMBL" id="BAABEY010000020">
    <property type="protein sequence ID" value="GAA4438890.1"/>
    <property type="molecule type" value="Genomic_DNA"/>
</dbReference>
<organism evidence="4 5">
    <name type="scientific">Ravibacter arvi</name>
    <dbReference type="NCBI Taxonomy" id="2051041"/>
    <lineage>
        <taxon>Bacteria</taxon>
        <taxon>Pseudomonadati</taxon>
        <taxon>Bacteroidota</taxon>
        <taxon>Cytophagia</taxon>
        <taxon>Cytophagales</taxon>
        <taxon>Spirosomataceae</taxon>
        <taxon>Ravibacter</taxon>
    </lineage>
</organism>
<evidence type="ECO:0000313" key="5">
    <source>
        <dbReference type="Proteomes" id="UP001501508"/>
    </source>
</evidence>
<dbReference type="PANTHER" id="PTHR43333">
    <property type="entry name" value="2-HACID_DH_C DOMAIN-CONTAINING PROTEIN"/>
    <property type="match status" value="1"/>
</dbReference>
<protein>
    <submittedName>
        <fullName evidence="4">D-2-hydroxyacid dehydrogenase</fullName>
    </submittedName>
</protein>
<keyword evidence="2" id="KW-0520">NAD</keyword>
<feature type="domain" description="D-isomer specific 2-hydroxyacid dehydrogenase NAD-binding" evidence="3">
    <location>
        <begin position="104"/>
        <end position="273"/>
    </location>
</feature>
<dbReference type="Gene3D" id="3.40.50.720">
    <property type="entry name" value="NAD(P)-binding Rossmann-like Domain"/>
    <property type="match status" value="2"/>
</dbReference>
<evidence type="ECO:0000256" key="2">
    <source>
        <dbReference type="ARBA" id="ARBA00023027"/>
    </source>
</evidence>